<accession>A0A2P1PRC2</accession>
<reference evidence="2 3" key="1">
    <citation type="submission" date="2018-03" db="EMBL/GenBank/DDBJ databases">
        <title>Ahniella affigens gen. nov., sp. nov., a gammaproteobacterium isolated from sandy soil near a stream.</title>
        <authorList>
            <person name="Ko Y."/>
            <person name="Kim J.-H."/>
        </authorList>
    </citation>
    <scope>NUCLEOTIDE SEQUENCE [LARGE SCALE GENOMIC DNA]</scope>
    <source>
        <strain evidence="2 3">D13</strain>
    </source>
</reference>
<proteinExistence type="predicted"/>
<evidence type="ECO:0000259" key="1">
    <source>
        <dbReference type="Pfam" id="PF18735"/>
    </source>
</evidence>
<keyword evidence="3" id="KW-1185">Reference proteome</keyword>
<dbReference type="OrthoDB" id="8445054at2"/>
<dbReference type="EMBL" id="CP027860">
    <property type="protein sequence ID" value="AVP97399.1"/>
    <property type="molecule type" value="Genomic_DNA"/>
</dbReference>
<feature type="domain" description="RiboL-PSP-HEPN" evidence="1">
    <location>
        <begin position="14"/>
        <end position="156"/>
    </location>
</feature>
<dbReference type="Pfam" id="PF18735">
    <property type="entry name" value="HEPN_RiboL-PSP"/>
    <property type="match status" value="1"/>
</dbReference>
<dbReference type="AlphaFoldDB" id="A0A2P1PRC2"/>
<dbReference type="KEGG" id="xba:C7S18_09420"/>
<organism evidence="2 3">
    <name type="scientific">Ahniella affigens</name>
    <dbReference type="NCBI Taxonomy" id="2021234"/>
    <lineage>
        <taxon>Bacteria</taxon>
        <taxon>Pseudomonadati</taxon>
        <taxon>Pseudomonadota</taxon>
        <taxon>Gammaproteobacteria</taxon>
        <taxon>Lysobacterales</taxon>
        <taxon>Rhodanobacteraceae</taxon>
        <taxon>Ahniella</taxon>
    </lineage>
</organism>
<protein>
    <recommendedName>
        <fullName evidence="1">RiboL-PSP-HEPN domain-containing protein</fullName>
    </recommendedName>
</protein>
<dbReference type="Proteomes" id="UP000241074">
    <property type="component" value="Chromosome"/>
</dbReference>
<gene>
    <name evidence="2" type="ORF">C7S18_09420</name>
</gene>
<evidence type="ECO:0000313" key="3">
    <source>
        <dbReference type="Proteomes" id="UP000241074"/>
    </source>
</evidence>
<evidence type="ECO:0000313" key="2">
    <source>
        <dbReference type="EMBL" id="AVP97399.1"/>
    </source>
</evidence>
<reference evidence="2 3" key="2">
    <citation type="submission" date="2018-03" db="EMBL/GenBank/DDBJ databases">
        <authorList>
            <person name="Keele B.F."/>
        </authorList>
    </citation>
    <scope>NUCLEOTIDE SEQUENCE [LARGE SCALE GENOMIC DNA]</scope>
    <source>
        <strain evidence="2 3">D13</strain>
    </source>
</reference>
<dbReference type="RefSeq" id="WP_106891323.1">
    <property type="nucleotide sequence ID" value="NZ_CP027860.1"/>
</dbReference>
<sequence>MIRSNAIRGKADSLKRLITSVKSNKDLPDEVVGHMGRYLCVICAGFIETSLAEVFADYVTKRSAEEVASFCLDTLRKIQNPKASRIEEVCARFDKSISVPLKQYLDDGAGARRLSIDSVMNNRHQIAHGKQSSITIGQVETHLERAIDVFVFIENHFHL</sequence>
<dbReference type="InterPro" id="IPR041519">
    <property type="entry name" value="HEPN_RiboL-PSP"/>
</dbReference>
<name>A0A2P1PRC2_9GAMM</name>